<dbReference type="CDD" id="cd16647">
    <property type="entry name" value="mRING-HC-C3HC5_NEU1"/>
    <property type="match status" value="1"/>
</dbReference>
<feature type="compositionally biased region" description="Polar residues" evidence="6">
    <location>
        <begin position="16"/>
        <end position="38"/>
    </location>
</feature>
<feature type="compositionally biased region" description="Low complexity" evidence="6">
    <location>
        <begin position="282"/>
        <end position="297"/>
    </location>
</feature>
<evidence type="ECO:0000256" key="4">
    <source>
        <dbReference type="ARBA" id="ARBA00022833"/>
    </source>
</evidence>
<dbReference type="PANTHER" id="PTHR12429:SF6">
    <property type="entry name" value="PROTEIN NEURALIZED"/>
    <property type="match status" value="1"/>
</dbReference>
<organism evidence="9 10">
    <name type="scientific">Patiria miniata</name>
    <name type="common">Bat star</name>
    <name type="synonym">Asterina miniata</name>
    <dbReference type="NCBI Taxonomy" id="46514"/>
    <lineage>
        <taxon>Eukaryota</taxon>
        <taxon>Metazoa</taxon>
        <taxon>Echinodermata</taxon>
        <taxon>Eleutherozoa</taxon>
        <taxon>Asterozoa</taxon>
        <taxon>Asteroidea</taxon>
        <taxon>Valvatacea</taxon>
        <taxon>Valvatida</taxon>
        <taxon>Asterinidae</taxon>
        <taxon>Patiria</taxon>
    </lineage>
</organism>
<feature type="domain" description="NHR" evidence="8">
    <location>
        <begin position="304"/>
        <end position="459"/>
    </location>
</feature>
<dbReference type="GO" id="GO:0061630">
    <property type="term" value="F:ubiquitin protein ligase activity"/>
    <property type="evidence" value="ECO:0007669"/>
    <property type="project" value="TreeGrafter"/>
</dbReference>
<dbReference type="RefSeq" id="XP_038070778.1">
    <property type="nucleotide sequence ID" value="XM_038214850.1"/>
</dbReference>
<sequence length="601" mass="64915">MGQSTSSVSNSNNINRGQTSTSGAGYQPSNRSRPAGTTTERRRTCSGAGSSSSGYRPKPSRSHGPPPATRVSWPHHAIQPLDSRLQPANNRHSPSDFHFHLIHGRNIVLSADSKTASRMGSFCNALVFTHRAIHVGEILHFELIQNTAGWSGVLRFGYTSQDPMTLRANGIPKYACPDLTARTGNWAKAVRENCAKHSNVLNFVLSEDGTVYFSVNQEPFMEFFNGVDNTRPVWGVIDVYGNTTGVRIVDTFPTSNRISSRGASVSSSFQDSLRLVSDLLPGSSRASPAASSSGARSNAPKPGSLPLHTVHGFNIILTEGNAVADRKASSVSGGITFTSRPVECDERVLIKVLVVSHCYIGHMGVGLTSCDPASLDLDMLPQEAEDICDRKEYWVMSRDYDTLEEGACLGFTLGRDGRFHMAGPEGVNDKVLMHVDTSTPLWMFFDLYGTTQTVKVLGALKNMPPPPPPPPLPIPDGEVNDINLNIFDEAQGAIAATNAAAAETQPVPTPPPRISSASGGKNAASSANPKPRRVPPPRPSKPPLRQDNECTVCFENPPDAVFYRCGHVCCCMDCGSKLKERGDPCPLCRAPIKDLIKFYKM</sequence>
<feature type="region of interest" description="Disordered" evidence="6">
    <location>
        <begin position="1"/>
        <end position="73"/>
    </location>
</feature>
<keyword evidence="1" id="KW-0479">Metal-binding</keyword>
<evidence type="ECO:0008006" key="11">
    <source>
        <dbReference type="Google" id="ProtNLM"/>
    </source>
</evidence>
<evidence type="ECO:0000256" key="1">
    <source>
        <dbReference type="ARBA" id="ARBA00022723"/>
    </source>
</evidence>
<dbReference type="SMART" id="SM00588">
    <property type="entry name" value="NEUZ"/>
    <property type="match status" value="2"/>
</dbReference>
<dbReference type="OrthoDB" id="6078042at2759"/>
<dbReference type="Gene3D" id="2.60.120.920">
    <property type="match status" value="2"/>
</dbReference>
<dbReference type="PROSITE" id="PS50089">
    <property type="entry name" value="ZF_RING_2"/>
    <property type="match status" value="1"/>
</dbReference>
<proteinExistence type="predicted"/>
<dbReference type="OMA" id="HTVRGKH"/>
<feature type="compositionally biased region" description="Low complexity" evidence="6">
    <location>
        <begin position="515"/>
        <end position="529"/>
    </location>
</feature>
<keyword evidence="4" id="KW-0862">Zinc</keyword>
<dbReference type="Proteomes" id="UP000887568">
    <property type="component" value="Unplaced"/>
</dbReference>
<feature type="domain" description="NHR" evidence="8">
    <location>
        <begin position="96"/>
        <end position="251"/>
    </location>
</feature>
<dbReference type="Gene3D" id="3.30.40.10">
    <property type="entry name" value="Zinc/RING finger domain, C3HC4 (zinc finger)"/>
    <property type="match status" value="1"/>
</dbReference>
<dbReference type="SUPFAM" id="SSF57850">
    <property type="entry name" value="RING/U-box"/>
    <property type="match status" value="1"/>
</dbReference>
<evidence type="ECO:0000259" key="8">
    <source>
        <dbReference type="PROSITE" id="PS51065"/>
    </source>
</evidence>
<keyword evidence="3 5" id="KW-0863">Zinc-finger</keyword>
<evidence type="ECO:0000259" key="7">
    <source>
        <dbReference type="PROSITE" id="PS50089"/>
    </source>
</evidence>
<dbReference type="InterPro" id="IPR001841">
    <property type="entry name" value="Znf_RING"/>
</dbReference>
<evidence type="ECO:0000313" key="9">
    <source>
        <dbReference type="EnsemblMetazoa" id="XP_038070778.1"/>
    </source>
</evidence>
<dbReference type="FunFam" id="2.60.120.920:FF:000005">
    <property type="entry name" value="Putative E3 ubiquitin-protein ligase NEURL1B"/>
    <property type="match status" value="2"/>
</dbReference>
<dbReference type="InterPro" id="IPR013083">
    <property type="entry name" value="Znf_RING/FYVE/PHD"/>
</dbReference>
<accession>A0A914B4B4</accession>
<feature type="region of interest" description="Disordered" evidence="6">
    <location>
        <begin position="499"/>
        <end position="548"/>
    </location>
</feature>
<keyword evidence="2" id="KW-0677">Repeat</keyword>
<feature type="region of interest" description="Disordered" evidence="6">
    <location>
        <begin position="282"/>
        <end position="304"/>
    </location>
</feature>
<dbReference type="InterPro" id="IPR037962">
    <property type="entry name" value="Neuralized"/>
</dbReference>
<dbReference type="EnsemblMetazoa" id="XM_038214850.1">
    <property type="protein sequence ID" value="XP_038070778.1"/>
    <property type="gene ID" value="LOC119739780"/>
</dbReference>
<evidence type="ECO:0000313" key="10">
    <source>
        <dbReference type="Proteomes" id="UP000887568"/>
    </source>
</evidence>
<dbReference type="AlphaFoldDB" id="A0A914B4B4"/>
<dbReference type="InterPro" id="IPR043136">
    <property type="entry name" value="B30.2/SPRY_sf"/>
</dbReference>
<dbReference type="PROSITE" id="PS51065">
    <property type="entry name" value="NHR"/>
    <property type="match status" value="2"/>
</dbReference>
<dbReference type="PANTHER" id="PTHR12429">
    <property type="entry name" value="NEURALIZED"/>
    <property type="match status" value="1"/>
</dbReference>
<dbReference type="Pfam" id="PF13920">
    <property type="entry name" value="zf-C3HC4_3"/>
    <property type="match status" value="1"/>
</dbReference>
<reference evidence="9" key="1">
    <citation type="submission" date="2022-11" db="UniProtKB">
        <authorList>
            <consortium name="EnsemblMetazoa"/>
        </authorList>
    </citation>
    <scope>IDENTIFICATION</scope>
</reference>
<protein>
    <recommendedName>
        <fullName evidence="11">Neuralized</fullName>
    </recommendedName>
</protein>
<evidence type="ECO:0000256" key="2">
    <source>
        <dbReference type="ARBA" id="ARBA00022737"/>
    </source>
</evidence>
<evidence type="ECO:0000256" key="3">
    <source>
        <dbReference type="ARBA" id="ARBA00022771"/>
    </source>
</evidence>
<dbReference type="GO" id="GO:0008270">
    <property type="term" value="F:zinc ion binding"/>
    <property type="evidence" value="ECO:0007669"/>
    <property type="project" value="UniProtKB-KW"/>
</dbReference>
<evidence type="ECO:0000256" key="6">
    <source>
        <dbReference type="SAM" id="MobiDB-lite"/>
    </source>
</evidence>
<feature type="compositionally biased region" description="Low complexity" evidence="6">
    <location>
        <begin position="1"/>
        <end position="15"/>
    </location>
</feature>
<name>A0A914B4B4_PATMI</name>
<feature type="domain" description="RING-type" evidence="7">
    <location>
        <begin position="550"/>
        <end position="589"/>
    </location>
</feature>
<dbReference type="Pfam" id="PF07177">
    <property type="entry name" value="Neuralized"/>
    <property type="match status" value="2"/>
</dbReference>
<dbReference type="InterPro" id="IPR006573">
    <property type="entry name" value="NHR_dom"/>
</dbReference>
<keyword evidence="10" id="KW-1185">Reference proteome</keyword>
<dbReference type="GeneID" id="119739780"/>
<evidence type="ECO:0000256" key="5">
    <source>
        <dbReference type="PROSITE-ProRule" id="PRU00175"/>
    </source>
</evidence>